<evidence type="ECO:0008006" key="4">
    <source>
        <dbReference type="Google" id="ProtNLM"/>
    </source>
</evidence>
<dbReference type="InterPro" id="IPR011990">
    <property type="entry name" value="TPR-like_helical_dom_sf"/>
</dbReference>
<keyword evidence="1" id="KW-0732">Signal</keyword>
<dbReference type="Proteomes" id="UP001626549">
    <property type="component" value="Chromosome"/>
</dbReference>
<sequence length="297" mass="33683">MQCFWNALTPTILFCMLGLTFPLSMAADLPQTKGSDSYNDNYNYSGARPRAVELYRQGWAEILERGRWGEAERLYREALREDSGFLIAKSVLARMTADPQERNSLEADIKRGKDQVDSSGRLILDPYVMTLRLISARETGASLPADFRSDLTDLAISNYRSFLERYPGEWAVRIEYIEWIHAKHGPSAALQAISEMQSQDPSFTSRLSYFPAYFHAELGDYERATTEAREFVSKLGPGDWPQRHYIEAFIAYEQGDYPRAAKAIAETLNLDSQHIIAQRLNAKISDALSRDGDAETQ</sequence>
<keyword evidence="3" id="KW-1185">Reference proteome</keyword>
<feature type="signal peptide" evidence="1">
    <location>
        <begin position="1"/>
        <end position="26"/>
    </location>
</feature>
<name>A0ABZ0ICW5_9GAMM</name>
<proteinExistence type="predicted"/>
<dbReference type="EMBL" id="CP136865">
    <property type="protein sequence ID" value="WOJ96876.1"/>
    <property type="molecule type" value="Genomic_DNA"/>
</dbReference>
<evidence type="ECO:0000256" key="1">
    <source>
        <dbReference type="SAM" id="SignalP"/>
    </source>
</evidence>
<organism evidence="2 3">
    <name type="scientific">Congregibacter brevis</name>
    <dbReference type="NCBI Taxonomy" id="3081201"/>
    <lineage>
        <taxon>Bacteria</taxon>
        <taxon>Pseudomonadati</taxon>
        <taxon>Pseudomonadota</taxon>
        <taxon>Gammaproteobacteria</taxon>
        <taxon>Cellvibrionales</taxon>
        <taxon>Halieaceae</taxon>
        <taxon>Congregibacter</taxon>
    </lineage>
</organism>
<reference evidence="2 3" key="1">
    <citation type="submission" date="2023-10" db="EMBL/GenBank/DDBJ databases">
        <title>Two novel species belonging to the OM43/NOR5 clade.</title>
        <authorList>
            <person name="Park M."/>
        </authorList>
    </citation>
    <scope>NUCLEOTIDE SEQUENCE [LARGE SCALE GENOMIC DNA]</scope>
    <source>
        <strain evidence="2 3">IMCC45268</strain>
    </source>
</reference>
<dbReference type="SUPFAM" id="SSF48452">
    <property type="entry name" value="TPR-like"/>
    <property type="match status" value="1"/>
</dbReference>
<evidence type="ECO:0000313" key="2">
    <source>
        <dbReference type="EMBL" id="WOJ96876.1"/>
    </source>
</evidence>
<evidence type="ECO:0000313" key="3">
    <source>
        <dbReference type="Proteomes" id="UP001626549"/>
    </source>
</evidence>
<feature type="chain" id="PRO_5046842003" description="Tetratricopeptide repeat protein" evidence="1">
    <location>
        <begin position="27"/>
        <end position="297"/>
    </location>
</feature>
<dbReference type="Gene3D" id="1.25.40.10">
    <property type="entry name" value="Tetratricopeptide repeat domain"/>
    <property type="match status" value="1"/>
</dbReference>
<dbReference type="RefSeq" id="WP_407327566.1">
    <property type="nucleotide sequence ID" value="NZ_CP136865.1"/>
</dbReference>
<accession>A0ABZ0ICW5</accession>
<gene>
    <name evidence="2" type="ORF">R0137_16760</name>
</gene>
<protein>
    <recommendedName>
        <fullName evidence="4">Tetratricopeptide repeat protein</fullName>
    </recommendedName>
</protein>